<proteinExistence type="predicted"/>
<gene>
    <name evidence="2" type="ORF">D9V32_02080</name>
</gene>
<keyword evidence="1" id="KW-0812">Transmembrane</keyword>
<name>A0A3L7A9Z9_9MICO</name>
<dbReference type="Proteomes" id="UP000272503">
    <property type="component" value="Unassembled WGS sequence"/>
</dbReference>
<reference evidence="2 3" key="1">
    <citation type="submission" date="2018-10" db="EMBL/GenBank/DDBJ databases">
        <authorList>
            <person name="Li J."/>
        </authorList>
    </citation>
    <scope>NUCLEOTIDE SEQUENCE [LARGE SCALE GENOMIC DNA]</scope>
    <source>
        <strain evidence="2 3">IF 016277</strain>
    </source>
</reference>
<evidence type="ECO:0000313" key="2">
    <source>
        <dbReference type="EMBL" id="RLP77266.1"/>
    </source>
</evidence>
<feature type="transmembrane region" description="Helical" evidence="1">
    <location>
        <begin position="42"/>
        <end position="62"/>
    </location>
</feature>
<feature type="transmembrane region" description="Helical" evidence="1">
    <location>
        <begin position="74"/>
        <end position="91"/>
    </location>
</feature>
<keyword evidence="1" id="KW-1133">Transmembrane helix</keyword>
<evidence type="ECO:0000256" key="1">
    <source>
        <dbReference type="SAM" id="Phobius"/>
    </source>
</evidence>
<dbReference type="AlphaFoldDB" id="A0A3L7A9Z9"/>
<dbReference type="RefSeq" id="WP_121647251.1">
    <property type="nucleotide sequence ID" value="NZ_RCUX01000002.1"/>
</dbReference>
<keyword evidence="1" id="KW-0472">Membrane</keyword>
<accession>A0A3L7A9Z9</accession>
<feature type="transmembrane region" description="Helical" evidence="1">
    <location>
        <begin position="160"/>
        <end position="181"/>
    </location>
</feature>
<dbReference type="InterPro" id="IPR021315">
    <property type="entry name" value="Gap/Sap"/>
</dbReference>
<dbReference type="EMBL" id="RCUX01000002">
    <property type="protein sequence ID" value="RLP77266.1"/>
    <property type="molecule type" value="Genomic_DNA"/>
</dbReference>
<keyword evidence="3" id="KW-1185">Reference proteome</keyword>
<organism evidence="2 3">
    <name type="scientific">Mycetocola tolaasinivorans</name>
    <dbReference type="NCBI Taxonomy" id="76635"/>
    <lineage>
        <taxon>Bacteria</taxon>
        <taxon>Bacillati</taxon>
        <taxon>Actinomycetota</taxon>
        <taxon>Actinomycetes</taxon>
        <taxon>Micrococcales</taxon>
        <taxon>Microbacteriaceae</taxon>
        <taxon>Mycetocola</taxon>
    </lineage>
</organism>
<feature type="transmembrane region" description="Helical" evidence="1">
    <location>
        <begin position="201"/>
        <end position="221"/>
    </location>
</feature>
<dbReference type="Pfam" id="PF11139">
    <property type="entry name" value="SfLAP"/>
    <property type="match status" value="1"/>
</dbReference>
<sequence>MYEALGEGLPLMIGVALSPVPMIATILMLLSPRARATAPAFMLGWLFGLAVVLAGATALSSVLPEAEQAGPKPVIGIIKILLAGALFFLAYRKWKTRPAPGESAPLPRWMDSINDLGVGRSIVLGLVLSANPKNLVLAISAGLAVGTAGPLSLGEAILAIVILALLGSLTIVVPVAGYLVAADRLAGTLEQVRAWLTQNNAAMMATLLLVFAFVLLGKGIASFS</sequence>
<comment type="caution">
    <text evidence="2">The sequence shown here is derived from an EMBL/GenBank/DDBJ whole genome shotgun (WGS) entry which is preliminary data.</text>
</comment>
<protein>
    <submittedName>
        <fullName evidence="2">GAP family protein</fullName>
    </submittedName>
</protein>
<dbReference type="OrthoDB" id="4753036at2"/>
<evidence type="ECO:0000313" key="3">
    <source>
        <dbReference type="Proteomes" id="UP000272503"/>
    </source>
</evidence>
<feature type="transmembrane region" description="Helical" evidence="1">
    <location>
        <begin position="12"/>
        <end position="30"/>
    </location>
</feature>